<dbReference type="InterPro" id="IPR041134">
    <property type="entry name" value="Vault_2"/>
</dbReference>
<evidence type="ECO:0000259" key="16">
    <source>
        <dbReference type="Pfam" id="PF17795"/>
    </source>
</evidence>
<gene>
    <name evidence="18" type="ORF">TRSC58_06301</name>
</gene>
<dbReference type="Gene3D" id="2.30.30.570">
    <property type="match status" value="2"/>
</dbReference>
<dbReference type="Proteomes" id="UP000031737">
    <property type="component" value="Unassembled WGS sequence"/>
</dbReference>
<reference evidence="18 19" key="1">
    <citation type="submission" date="2013-07" db="EMBL/GenBank/DDBJ databases">
        <authorList>
            <person name="Stoco P.H."/>
            <person name="Wagner G."/>
            <person name="Gerber A."/>
            <person name="Zaha A."/>
            <person name="Thompson C."/>
            <person name="Bartholomeu D.C."/>
            <person name="Luckemeyer D.D."/>
            <person name="Bahia D."/>
            <person name="Loreto E."/>
            <person name="Prestes E.B."/>
            <person name="Lima F.M."/>
            <person name="Rodrigues-Luiz G."/>
            <person name="Vallejo G.A."/>
            <person name="Filho J.F."/>
            <person name="Monteiro K.M."/>
            <person name="Tyler K.M."/>
            <person name="de Almeida L.G."/>
            <person name="Ortiz M.F."/>
            <person name="Siervo M.A."/>
            <person name="de Moraes M.H."/>
            <person name="Cunha O.L."/>
            <person name="Mendonca-Neto R."/>
            <person name="Silva R."/>
            <person name="Teixeira S.M."/>
            <person name="Murta S.M."/>
            <person name="Sincero T.C."/>
            <person name="Mendes T.A."/>
            <person name="Urmenyi T.P."/>
            <person name="Silva V.G."/>
            <person name="da Rocha W.D."/>
            <person name="Andersson B."/>
            <person name="Romanha A.J."/>
            <person name="Steindel M."/>
            <person name="de Vasconcelos A.T."/>
            <person name="Grisard E.C."/>
        </authorList>
    </citation>
    <scope>NUCLEOTIDE SEQUENCE [LARGE SCALE GENOMIC DNA]</scope>
    <source>
        <strain evidence="18 19">SC58</strain>
    </source>
</reference>
<dbReference type="Gene3D" id="3.30.479.30">
    <property type="entry name" value="Band 7 domain"/>
    <property type="match status" value="1"/>
</dbReference>
<dbReference type="Gene3D" id="2.30.30.550">
    <property type="entry name" value="Major Vault Protein repeat"/>
    <property type="match status" value="4"/>
</dbReference>
<feature type="domain" description="Major vault protein repeat" evidence="13">
    <location>
        <begin position="236"/>
        <end position="277"/>
    </location>
</feature>
<proteinExistence type="predicted"/>
<accession>A0A061IVZ0</accession>
<dbReference type="FunFam" id="2.30.30.570:FF:000002">
    <property type="entry name" value="Major vault protein-alpha"/>
    <property type="match status" value="1"/>
</dbReference>
<evidence type="ECO:0000256" key="6">
    <source>
        <dbReference type="ARBA" id="ARBA00022737"/>
    </source>
</evidence>
<feature type="domain" description="Major vault protein repeat" evidence="13">
    <location>
        <begin position="181"/>
        <end position="221"/>
    </location>
</feature>
<feature type="repeat" description="MVP" evidence="11">
    <location>
        <begin position="238"/>
        <end position="292"/>
    </location>
</feature>
<dbReference type="CDD" id="cd08825">
    <property type="entry name" value="MVP_shoulder"/>
    <property type="match status" value="1"/>
</dbReference>
<keyword evidence="8 11" id="KW-0687">Ribonucleoprotein</keyword>
<dbReference type="InterPro" id="IPR043179">
    <property type="entry name" value="Vault_2_sf"/>
</dbReference>
<feature type="domain" description="Major vault protein repeat" evidence="13">
    <location>
        <begin position="129"/>
        <end position="169"/>
    </location>
</feature>
<comment type="subcellular location">
    <subcellularLocation>
        <location evidence="2 11">Cytoplasm</location>
    </subcellularLocation>
    <subcellularLocation>
        <location evidence="1">Nucleus</location>
    </subcellularLocation>
</comment>
<dbReference type="AlphaFoldDB" id="A0A061IVZ0"/>
<dbReference type="InterPro" id="IPR002499">
    <property type="entry name" value="Vault_N"/>
</dbReference>
<feature type="repeat" description="MVP" evidence="11">
    <location>
        <begin position="185"/>
        <end position="237"/>
    </location>
</feature>
<feature type="domain" description="Major vault protein repeat" evidence="13">
    <location>
        <begin position="339"/>
        <end position="379"/>
    </location>
</feature>
<feature type="repeat" description="MVP" evidence="11">
    <location>
        <begin position="294"/>
        <end position="342"/>
    </location>
</feature>
<dbReference type="PROSITE" id="PS51224">
    <property type="entry name" value="MVP"/>
    <property type="match status" value="7"/>
</dbReference>
<evidence type="ECO:0000256" key="5">
    <source>
        <dbReference type="ARBA" id="ARBA00022553"/>
    </source>
</evidence>
<dbReference type="Gene3D" id="6.10.250.720">
    <property type="match status" value="1"/>
</dbReference>
<dbReference type="InterPro" id="IPR041136">
    <property type="entry name" value="Vault_4"/>
</dbReference>
<keyword evidence="12" id="KW-0175">Coiled coil</keyword>
<dbReference type="InterPro" id="IPR021870">
    <property type="entry name" value="MVP_shoulder"/>
</dbReference>
<dbReference type="Pfam" id="PF17794">
    <property type="entry name" value="Vault_2"/>
    <property type="match status" value="1"/>
</dbReference>
<name>A0A061IVZ0_TRYRA</name>
<evidence type="ECO:0000259" key="17">
    <source>
        <dbReference type="Pfam" id="PF17796"/>
    </source>
</evidence>
<keyword evidence="4 11" id="KW-0963">Cytoplasm</keyword>
<comment type="function">
    <text evidence="9">Required for normal vault structure. Vaults are multi-subunit structures that may act as scaffolds for proteins involved in signal transduction. Vaults may also play a role in nucleo-cytoplasmic transport.</text>
</comment>
<dbReference type="GO" id="GO:0005634">
    <property type="term" value="C:nucleus"/>
    <property type="evidence" value="ECO:0007669"/>
    <property type="project" value="UniProtKB-SubCell"/>
</dbReference>
<dbReference type="Pfam" id="PF17796">
    <property type="entry name" value="Vault_4"/>
    <property type="match status" value="1"/>
</dbReference>
<evidence type="ECO:0000313" key="18">
    <source>
        <dbReference type="EMBL" id="ESL06031.1"/>
    </source>
</evidence>
<feature type="domain" description="Major vault protein shoulder" evidence="14">
    <location>
        <begin position="525"/>
        <end position="640"/>
    </location>
</feature>
<evidence type="ECO:0000256" key="9">
    <source>
        <dbReference type="ARBA" id="ARBA00024814"/>
    </source>
</evidence>
<evidence type="ECO:0000256" key="11">
    <source>
        <dbReference type="PROSITE-ProRule" id="PRU00571"/>
    </source>
</evidence>
<keyword evidence="19" id="KW-1185">Reference proteome</keyword>
<feature type="repeat" description="MVP" evidence="11">
    <location>
        <begin position="395"/>
        <end position="447"/>
    </location>
</feature>
<dbReference type="FunFam" id="2.30.30.560:FF:000001">
    <property type="entry name" value="major vault protein-like"/>
    <property type="match status" value="1"/>
</dbReference>
<evidence type="ECO:0000259" key="15">
    <source>
        <dbReference type="Pfam" id="PF17794"/>
    </source>
</evidence>
<dbReference type="InterPro" id="IPR040989">
    <property type="entry name" value="Vault_3"/>
</dbReference>
<evidence type="ECO:0000256" key="2">
    <source>
        <dbReference type="ARBA" id="ARBA00004496"/>
    </source>
</evidence>
<feature type="domain" description="Major vault protein repeat" evidence="17">
    <location>
        <begin position="391"/>
        <end position="442"/>
    </location>
</feature>
<dbReference type="VEuPathDB" id="TriTrypDB:TRSC58_06301"/>
<evidence type="ECO:0000256" key="3">
    <source>
        <dbReference type="ARBA" id="ARBA00018296"/>
    </source>
</evidence>
<comment type="subunit">
    <text evidence="10">The vault ribonucleoprotein particle is a huge (400 A x 670 A) cage structure of 12.9 MDa. It consists of a dimer of half-vaults, with each half-vault comprising 39 identical major vault protein (MVP) chains, PARP4 and one or more vault RNAs (vRNAs).</text>
</comment>
<dbReference type="InterPro" id="IPR043023">
    <property type="entry name" value="MVP_rep_sf"/>
</dbReference>
<evidence type="ECO:0000256" key="10">
    <source>
        <dbReference type="ARBA" id="ARBA00025889"/>
    </source>
</evidence>
<evidence type="ECO:0000256" key="7">
    <source>
        <dbReference type="ARBA" id="ARBA00023242"/>
    </source>
</evidence>
<dbReference type="PANTHER" id="PTHR14165:SF3">
    <property type="entry name" value="MAJOR VAULT PROTEIN"/>
    <property type="match status" value="1"/>
</dbReference>
<dbReference type="InterPro" id="IPR039059">
    <property type="entry name" value="MVP"/>
</dbReference>
<dbReference type="PANTHER" id="PTHR14165">
    <property type="entry name" value="MAJOR VAULT PROTEIN"/>
    <property type="match status" value="1"/>
</dbReference>
<dbReference type="Gene3D" id="6.20.380.10">
    <property type="match status" value="1"/>
</dbReference>
<keyword evidence="6" id="KW-0677">Repeat</keyword>
<dbReference type="GO" id="GO:1990904">
    <property type="term" value="C:ribonucleoprotein complex"/>
    <property type="evidence" value="ECO:0007669"/>
    <property type="project" value="UniProtKB-UniRule"/>
</dbReference>
<dbReference type="FunFam" id="2.30.30.570:FF:000001">
    <property type="entry name" value="major vault protein-like"/>
    <property type="match status" value="1"/>
</dbReference>
<sequence length="852" mass="95610">MDQRRQVKHEDAGNMGDIIRIKRNHYVHLLDNNTNVTRCLVGPLVYTRQEHELCLFHPRPCVVVPPRCYCIIQNPCVRDASGAPVLGANSSVMLRMGEEEIRFEQQPFPLEPGEVLKQKNEEWLFKLEVIPANTGYHVRCLHNFTDENGVSRRAGMEWLVEGPQTYVPRVEVEVVQEVHAHIITPNTALHLCAKLKFTDRNGVPREAGELWMVRTVGAYLPAVEEEVVGTVEGVTLTNTEAVQLEAIATFTDVYGKTRRAGEKWLVTKEDASVHIPDVHEKVDGVVKATVLSGKEYCIVEDPLGTDGINQFGRREVRKGECSFFLHPYEKMIGEVQSMKVLGKDQALLLQALDSFEDLGQLRRPGEKWMLHGPAEYIPDVNVRILEQRSVIALDKNEGIYVMDTTTGVVRVVMGEPYMLNENEVLWEKHLSPEVEVLLASANGSSTEMDDTLPFLSKRVRHSVVRFNVQHNAAVQIYDYEQKKLRVVLGPHLVVLSPDEEFTVLSLSGGKPKTPNAMRCLQLLLGPRFSSDRVVVETSDHARLELDLSYNWHFDVNREEPDAKIFSVPDFIGDCCKTIASRVRGAVAAEDFDSFHRNSSRIIREAVFGRGENGEVNTSLRFTANNLVVTNIDIQSVEPTDAKTRESLQKSVQLAIEITTKSQEAAARHGKERKDQEARGKLERQKLLDKIEVERAKTKWLELQAQSEAVQASGQSVAEAKAKAESLLIEVESQLKQAEMRAKAYRITAESELKKQRQKLDLELEFVKRQNELEIIKARQLAETEAERVRRMVAAIGRDTIVAVAQAGPEMQAKLLGGLGLKGYLITDGKSPVNLFNTAQGLINGGVSTQEHP</sequence>
<feature type="repeat" description="MVP" evidence="11">
    <location>
        <begin position="132"/>
        <end position="184"/>
    </location>
</feature>
<feature type="coiled-coil region" evidence="12">
    <location>
        <begin position="716"/>
        <end position="769"/>
    </location>
</feature>
<comment type="caution">
    <text evidence="18">The sequence shown here is derived from an EMBL/GenBank/DDBJ whole genome shotgun (WGS) entry which is preliminary data.</text>
</comment>
<dbReference type="FunFam" id="3.30.479.30:FF:000010">
    <property type="entry name" value="major vault protein-like"/>
    <property type="match status" value="1"/>
</dbReference>
<evidence type="ECO:0000256" key="1">
    <source>
        <dbReference type="ARBA" id="ARBA00004123"/>
    </source>
</evidence>
<dbReference type="Pfam" id="PF11978">
    <property type="entry name" value="MVP_shoulder"/>
    <property type="match status" value="1"/>
</dbReference>
<feature type="repeat" description="MVP" evidence="11">
    <location>
        <begin position="67"/>
        <end position="128"/>
    </location>
</feature>
<evidence type="ECO:0000256" key="12">
    <source>
        <dbReference type="SAM" id="Coils"/>
    </source>
</evidence>
<dbReference type="Pfam" id="PF01505">
    <property type="entry name" value="Vault"/>
    <property type="match status" value="4"/>
</dbReference>
<evidence type="ECO:0000259" key="13">
    <source>
        <dbReference type="Pfam" id="PF01505"/>
    </source>
</evidence>
<organism evidence="18 19">
    <name type="scientific">Trypanosoma rangeli SC58</name>
    <dbReference type="NCBI Taxonomy" id="429131"/>
    <lineage>
        <taxon>Eukaryota</taxon>
        <taxon>Discoba</taxon>
        <taxon>Euglenozoa</taxon>
        <taxon>Kinetoplastea</taxon>
        <taxon>Metakinetoplastina</taxon>
        <taxon>Trypanosomatida</taxon>
        <taxon>Trypanosomatidae</taxon>
        <taxon>Trypanosoma</taxon>
        <taxon>Herpetosoma</taxon>
    </lineage>
</organism>
<dbReference type="InterPro" id="IPR036013">
    <property type="entry name" value="Band_7/SPFH_dom_sf"/>
</dbReference>
<dbReference type="Gene3D" id="2.30.30.620">
    <property type="match status" value="1"/>
</dbReference>
<dbReference type="InterPro" id="IPR041139">
    <property type="entry name" value="MVP_rep_dom"/>
</dbReference>
<dbReference type="GO" id="GO:0005737">
    <property type="term" value="C:cytoplasm"/>
    <property type="evidence" value="ECO:0007669"/>
    <property type="project" value="UniProtKB-SubCell"/>
</dbReference>
<keyword evidence="5" id="KW-0597">Phosphoprotein</keyword>
<protein>
    <recommendedName>
        <fullName evidence="3">Major vault protein</fullName>
    </recommendedName>
</protein>
<evidence type="ECO:0000313" key="19">
    <source>
        <dbReference type="Proteomes" id="UP000031737"/>
    </source>
</evidence>
<evidence type="ECO:0000259" key="14">
    <source>
        <dbReference type="Pfam" id="PF11978"/>
    </source>
</evidence>
<keyword evidence="7" id="KW-0539">Nucleus</keyword>
<dbReference type="FunFam" id="2.30.30.550:FF:000001">
    <property type="entry name" value="major vault protein-like"/>
    <property type="match status" value="3"/>
</dbReference>
<dbReference type="Pfam" id="PF17795">
    <property type="entry name" value="Vault_3"/>
    <property type="match status" value="1"/>
</dbReference>
<dbReference type="Gene3D" id="2.30.30.560">
    <property type="match status" value="2"/>
</dbReference>
<dbReference type="FunFam" id="2.30.30.560:FF:000002">
    <property type="entry name" value="Major vault protein-alpha"/>
    <property type="match status" value="1"/>
</dbReference>
<dbReference type="EMBL" id="AUPL01006301">
    <property type="protein sequence ID" value="ESL06031.1"/>
    <property type="molecule type" value="Genomic_DNA"/>
</dbReference>
<evidence type="ECO:0000256" key="8">
    <source>
        <dbReference type="ARBA" id="ARBA00023274"/>
    </source>
</evidence>
<feature type="repeat" description="MVP" evidence="11">
    <location>
        <begin position="343"/>
        <end position="394"/>
    </location>
</feature>
<dbReference type="OrthoDB" id="6125719at2759"/>
<feature type="domain" description="Major vault protein repeat" evidence="15">
    <location>
        <begin position="62"/>
        <end position="118"/>
    </location>
</feature>
<feature type="domain" description="Major vault protein repeat" evidence="16">
    <location>
        <begin position="463"/>
        <end position="524"/>
    </location>
</feature>
<evidence type="ECO:0000256" key="4">
    <source>
        <dbReference type="ARBA" id="ARBA00022490"/>
    </source>
</evidence>